<dbReference type="InterPro" id="IPR000477">
    <property type="entry name" value="RT_dom"/>
</dbReference>
<evidence type="ECO:0000259" key="2">
    <source>
        <dbReference type="Pfam" id="PF17919"/>
    </source>
</evidence>
<organism evidence="3 4">
    <name type="scientific">Phytophthora lilii</name>
    <dbReference type="NCBI Taxonomy" id="2077276"/>
    <lineage>
        <taxon>Eukaryota</taxon>
        <taxon>Sar</taxon>
        <taxon>Stramenopiles</taxon>
        <taxon>Oomycota</taxon>
        <taxon>Peronosporomycetes</taxon>
        <taxon>Peronosporales</taxon>
        <taxon>Peronosporaceae</taxon>
        <taxon>Phytophthora</taxon>
    </lineage>
</organism>
<dbReference type="InterPro" id="IPR041577">
    <property type="entry name" value="RT_RNaseH_2"/>
</dbReference>
<dbReference type="EMBL" id="BSXW01012525">
    <property type="protein sequence ID" value="GMF66003.1"/>
    <property type="molecule type" value="Genomic_DNA"/>
</dbReference>
<dbReference type="PANTHER" id="PTHR33064">
    <property type="entry name" value="POL PROTEIN"/>
    <property type="match status" value="1"/>
</dbReference>
<dbReference type="Gene3D" id="3.10.10.10">
    <property type="entry name" value="HIV Type 1 Reverse Transcriptase, subunit A, domain 1"/>
    <property type="match status" value="1"/>
</dbReference>
<evidence type="ECO:0000313" key="3">
    <source>
        <dbReference type="EMBL" id="GMF66003.1"/>
    </source>
</evidence>
<sequence>MVNAVTAILEYAMPLVDDLLREMEAYLWFCSVDAASGFWAVMMTQRARKVSAFVCALGHFEWLRMPFGLKNAPMIYQRMFDNALWGFVQPKGGWRQFAEVVREAEARPLRAHCEVPATGPDPVNLPQSSRLVPIKLDAARSAHNGVDPFSQLVNSPDADMFLTGEPDESSLVPVFDRRSIVDDICFGAETFGACLAMLDRLLSRFEGCRISVSFTKSIFGQARVDFLSHQVSSGGIRADPKKLRAITELSLPASKKGMQAFLGALNYYSRFIQDFAGYAAVLYQLTDDDFTDRGDLTVARQSFAALQQRVAEVPILRHFDASRAVHVMLFANEWALSTTLMQEHDDVFHPVRFSGRVLKPSELNYHPAENEVLALLQLLKQCYVN</sequence>
<feature type="domain" description="Reverse transcriptase/retrotransposon-derived protein RNase H-like" evidence="2">
    <location>
        <begin position="300"/>
        <end position="382"/>
    </location>
</feature>
<dbReference type="SUPFAM" id="SSF56672">
    <property type="entry name" value="DNA/RNA polymerases"/>
    <property type="match status" value="2"/>
</dbReference>
<dbReference type="Pfam" id="PF17919">
    <property type="entry name" value="RT_RNaseH_2"/>
    <property type="match status" value="1"/>
</dbReference>
<feature type="domain" description="Reverse transcriptase" evidence="1">
    <location>
        <begin position="9"/>
        <end position="84"/>
    </location>
</feature>
<reference evidence="3" key="1">
    <citation type="submission" date="2023-04" db="EMBL/GenBank/DDBJ databases">
        <title>Phytophthora lilii NBRC 32176.</title>
        <authorList>
            <person name="Ichikawa N."/>
            <person name="Sato H."/>
            <person name="Tonouchi N."/>
        </authorList>
    </citation>
    <scope>NUCLEOTIDE SEQUENCE</scope>
    <source>
        <strain evidence="3">NBRC 32176</strain>
    </source>
</reference>
<evidence type="ECO:0000313" key="4">
    <source>
        <dbReference type="Proteomes" id="UP001165083"/>
    </source>
</evidence>
<protein>
    <submittedName>
        <fullName evidence="3">Unnamed protein product</fullName>
    </submittedName>
</protein>
<dbReference type="Pfam" id="PF00078">
    <property type="entry name" value="RVT_1"/>
    <property type="match status" value="1"/>
</dbReference>
<keyword evidence="4" id="KW-1185">Reference proteome</keyword>
<comment type="caution">
    <text evidence="3">The sequence shown here is derived from an EMBL/GenBank/DDBJ whole genome shotgun (WGS) entry which is preliminary data.</text>
</comment>
<name>A0A9W6YIS9_9STRA</name>
<dbReference type="InterPro" id="IPR043502">
    <property type="entry name" value="DNA/RNA_pol_sf"/>
</dbReference>
<dbReference type="InterPro" id="IPR043128">
    <property type="entry name" value="Rev_trsase/Diguanyl_cyclase"/>
</dbReference>
<accession>A0A9W6YIS9</accession>
<dbReference type="AlphaFoldDB" id="A0A9W6YIS9"/>
<gene>
    <name evidence="3" type="ORF">Plil01_001856900</name>
</gene>
<proteinExistence type="predicted"/>
<dbReference type="Proteomes" id="UP001165083">
    <property type="component" value="Unassembled WGS sequence"/>
</dbReference>
<dbReference type="OrthoDB" id="775972at2759"/>
<dbReference type="PANTHER" id="PTHR33064:SF37">
    <property type="entry name" value="RIBONUCLEASE H"/>
    <property type="match status" value="1"/>
</dbReference>
<dbReference type="InterPro" id="IPR051320">
    <property type="entry name" value="Viral_Replic_Matur_Polypro"/>
</dbReference>
<dbReference type="Gene3D" id="3.30.70.270">
    <property type="match status" value="3"/>
</dbReference>
<evidence type="ECO:0000259" key="1">
    <source>
        <dbReference type="Pfam" id="PF00078"/>
    </source>
</evidence>